<dbReference type="AlphaFoldDB" id="A0A7S8HBE2"/>
<evidence type="ECO:0000313" key="8">
    <source>
        <dbReference type="Proteomes" id="UP000593594"/>
    </source>
</evidence>
<proteinExistence type="inferred from homology"/>
<keyword evidence="4" id="KW-0694">RNA-binding</keyword>
<comment type="similarity">
    <text evidence="1 4">Belongs to the IF-1 family.</text>
</comment>
<dbReference type="NCBIfam" id="TIGR00008">
    <property type="entry name" value="infA"/>
    <property type="match status" value="1"/>
</dbReference>
<dbReference type="GO" id="GO:0019843">
    <property type="term" value="F:rRNA binding"/>
    <property type="evidence" value="ECO:0007669"/>
    <property type="project" value="UniProtKB-UniRule"/>
</dbReference>
<comment type="subunit">
    <text evidence="4">Component of the 30S ribosomal translation pre-initiation complex which assembles on the 30S ribosome in the order IF-2 and IF-3, IF-1 and N-formylmethionyl-tRNA(fMet); mRNA recruitment can occur at any time during PIC assembly.</text>
</comment>
<keyword evidence="8" id="KW-1185">Reference proteome</keyword>
<dbReference type="PROSITE" id="PS50832">
    <property type="entry name" value="S1_IF1_TYPE"/>
    <property type="match status" value="1"/>
</dbReference>
<keyword evidence="2 4" id="KW-0396">Initiation factor</keyword>
<organism evidence="7 8">
    <name type="scientific">Kaustia mangrovi</name>
    <dbReference type="NCBI Taxonomy" id="2593653"/>
    <lineage>
        <taxon>Bacteria</taxon>
        <taxon>Pseudomonadati</taxon>
        <taxon>Pseudomonadota</taxon>
        <taxon>Alphaproteobacteria</taxon>
        <taxon>Hyphomicrobiales</taxon>
        <taxon>Parvibaculaceae</taxon>
        <taxon>Kaustia</taxon>
    </lineage>
</organism>
<evidence type="ECO:0000256" key="5">
    <source>
        <dbReference type="NCBIfam" id="TIGR00008"/>
    </source>
</evidence>
<dbReference type="Gene3D" id="2.40.50.140">
    <property type="entry name" value="Nucleic acid-binding proteins"/>
    <property type="match status" value="1"/>
</dbReference>
<dbReference type="InterPro" id="IPR012340">
    <property type="entry name" value="NA-bd_OB-fold"/>
</dbReference>
<comment type="function">
    <text evidence="4">One of the essential components for the initiation of protein synthesis. Stabilizes the binding of IF-2 and IF-3 on the 30S subunit to which N-formylmethionyl-tRNA(fMet) subsequently binds. Helps modulate mRNA selection, yielding the 30S pre-initiation complex (PIC). Upon addition of the 50S ribosomal subunit IF-1, IF-2 and IF-3 are released leaving the mature 70S translation initiation complex.</text>
</comment>
<accession>A0A7S8HBE2</accession>
<dbReference type="SUPFAM" id="SSF50249">
    <property type="entry name" value="Nucleic acid-binding proteins"/>
    <property type="match status" value="1"/>
</dbReference>
<evidence type="ECO:0000313" key="7">
    <source>
        <dbReference type="EMBL" id="QPC42537.1"/>
    </source>
</evidence>
<dbReference type="Proteomes" id="UP000593594">
    <property type="component" value="Chromosome"/>
</dbReference>
<dbReference type="FunFam" id="2.40.50.140:FF:000002">
    <property type="entry name" value="Translation initiation factor IF-1"/>
    <property type="match status" value="1"/>
</dbReference>
<keyword evidence="4" id="KW-0963">Cytoplasm</keyword>
<dbReference type="InterPro" id="IPR006196">
    <property type="entry name" value="RNA-binding_domain_S1_IF1"/>
</dbReference>
<evidence type="ECO:0000256" key="4">
    <source>
        <dbReference type="HAMAP-Rule" id="MF_00075"/>
    </source>
</evidence>
<dbReference type="KEGG" id="kmn:HW532_07350"/>
<dbReference type="SMART" id="SM00316">
    <property type="entry name" value="S1"/>
    <property type="match status" value="1"/>
</dbReference>
<dbReference type="EMBL" id="CP058214">
    <property type="protein sequence ID" value="QPC42537.1"/>
    <property type="molecule type" value="Genomic_DNA"/>
</dbReference>
<dbReference type="RefSeq" id="WP_213163771.1">
    <property type="nucleotide sequence ID" value="NZ_CP058214.1"/>
</dbReference>
<evidence type="ECO:0000256" key="3">
    <source>
        <dbReference type="ARBA" id="ARBA00022917"/>
    </source>
</evidence>
<name>A0A7S8HBE2_9HYPH</name>
<protein>
    <recommendedName>
        <fullName evidence="4 5">Translation initiation factor IF-1</fullName>
    </recommendedName>
</protein>
<gene>
    <name evidence="4 7" type="primary">infA</name>
    <name evidence="7" type="ORF">HW532_07350</name>
</gene>
<feature type="domain" description="S1-like" evidence="6">
    <location>
        <begin position="1"/>
        <end position="72"/>
    </location>
</feature>
<dbReference type="HAMAP" id="MF_00075">
    <property type="entry name" value="IF_1"/>
    <property type="match status" value="1"/>
</dbReference>
<keyword evidence="3 4" id="KW-0648">Protein biosynthesis</keyword>
<evidence type="ECO:0000259" key="6">
    <source>
        <dbReference type="PROSITE" id="PS50832"/>
    </source>
</evidence>
<dbReference type="GO" id="GO:0005829">
    <property type="term" value="C:cytosol"/>
    <property type="evidence" value="ECO:0007669"/>
    <property type="project" value="TreeGrafter"/>
</dbReference>
<dbReference type="GO" id="GO:0003743">
    <property type="term" value="F:translation initiation factor activity"/>
    <property type="evidence" value="ECO:0007669"/>
    <property type="project" value="UniProtKB-UniRule"/>
</dbReference>
<dbReference type="CDD" id="cd04451">
    <property type="entry name" value="S1_IF1"/>
    <property type="match status" value="1"/>
</dbReference>
<reference evidence="7 8" key="1">
    <citation type="submission" date="2020-06" db="EMBL/GenBank/DDBJ databases">
        <title>Genome sequence of 2 isolates from Red Sea Mangroves.</title>
        <authorList>
            <person name="Sefrji F."/>
            <person name="Michoud G."/>
            <person name="Merlino G."/>
            <person name="Daffonchio D."/>
        </authorList>
    </citation>
    <scope>NUCLEOTIDE SEQUENCE [LARGE SCALE GENOMIC DNA]</scope>
    <source>
        <strain evidence="7 8">R1DC25</strain>
    </source>
</reference>
<evidence type="ECO:0000256" key="1">
    <source>
        <dbReference type="ARBA" id="ARBA00010939"/>
    </source>
</evidence>
<dbReference type="InterPro" id="IPR004368">
    <property type="entry name" value="TIF_IF1"/>
</dbReference>
<dbReference type="Pfam" id="PF01176">
    <property type="entry name" value="eIF-1a"/>
    <property type="match status" value="1"/>
</dbReference>
<dbReference type="GO" id="GO:0043022">
    <property type="term" value="F:ribosome binding"/>
    <property type="evidence" value="ECO:0007669"/>
    <property type="project" value="UniProtKB-UniRule"/>
</dbReference>
<dbReference type="PANTHER" id="PTHR33370">
    <property type="entry name" value="TRANSLATION INITIATION FACTOR IF-1, CHLOROPLASTIC"/>
    <property type="match status" value="1"/>
</dbReference>
<evidence type="ECO:0000256" key="2">
    <source>
        <dbReference type="ARBA" id="ARBA00022540"/>
    </source>
</evidence>
<keyword evidence="4" id="KW-0699">rRNA-binding</keyword>
<comment type="subcellular location">
    <subcellularLocation>
        <location evidence="4">Cytoplasm</location>
    </subcellularLocation>
</comment>
<dbReference type="InterPro" id="IPR003029">
    <property type="entry name" value="S1_domain"/>
</dbReference>
<dbReference type="PANTHER" id="PTHR33370:SF1">
    <property type="entry name" value="TRANSLATION INITIATION FACTOR IF-1, CHLOROPLASTIC"/>
    <property type="match status" value="1"/>
</dbReference>
<sequence length="72" mass="8321">MAKEELLEFEGTVTELLPNAMFRVTLDNDHVVIAHTAGKMRKNRIRVLAGDRVLVEMTPYDLTKGRITYRFK</sequence>